<dbReference type="PANTHER" id="PTHR11496">
    <property type="entry name" value="ALCOHOL DEHYDROGENASE"/>
    <property type="match status" value="1"/>
</dbReference>
<dbReference type="InterPro" id="IPR056798">
    <property type="entry name" value="ADH_Fe_C"/>
</dbReference>
<dbReference type="RefSeq" id="WP_086164093.1">
    <property type="nucleotide sequence ID" value="NZ_FNPK01000003.1"/>
</dbReference>
<dbReference type="EMBL" id="FNPK01000003">
    <property type="protein sequence ID" value="SDY09826.1"/>
    <property type="molecule type" value="Genomic_DNA"/>
</dbReference>
<evidence type="ECO:0000256" key="3">
    <source>
        <dbReference type="ARBA" id="ARBA00023002"/>
    </source>
</evidence>
<accession>A0A1H3H2S4</accession>
<comment type="similarity">
    <text evidence="2">Belongs to the iron-containing alcohol dehydrogenase family.</text>
</comment>
<dbReference type="InterPro" id="IPR001670">
    <property type="entry name" value="ADH_Fe/GldA"/>
</dbReference>
<dbReference type="PROSITE" id="PS00060">
    <property type="entry name" value="ADH_IRON_2"/>
    <property type="match status" value="1"/>
</dbReference>
<organism evidence="7 8">
    <name type="scientific">Acinetobacter kyonggiensis</name>
    <dbReference type="NCBI Taxonomy" id="595670"/>
    <lineage>
        <taxon>Bacteria</taxon>
        <taxon>Pseudomonadati</taxon>
        <taxon>Pseudomonadota</taxon>
        <taxon>Gammaproteobacteria</taxon>
        <taxon>Moraxellales</taxon>
        <taxon>Moraxellaceae</taxon>
        <taxon>Acinetobacter</taxon>
    </lineage>
</organism>
<feature type="domain" description="Alcohol dehydrogenase iron-type/glycerol dehydrogenase GldA" evidence="5">
    <location>
        <begin position="20"/>
        <end position="184"/>
    </location>
</feature>
<feature type="domain" description="Fe-containing alcohol dehydrogenase-like C-terminal" evidence="6">
    <location>
        <begin position="195"/>
        <end position="390"/>
    </location>
</feature>
<gene>
    <name evidence="7" type="ORF">SAMN05421643_103205</name>
</gene>
<dbReference type="STRING" id="595670.SAMN05421643_103205"/>
<dbReference type="InterPro" id="IPR018211">
    <property type="entry name" value="ADH_Fe_CS"/>
</dbReference>
<dbReference type="Gene3D" id="1.20.1090.10">
    <property type="entry name" value="Dehydroquinate synthase-like - alpha domain"/>
    <property type="match status" value="1"/>
</dbReference>
<name>A0A1H3H2S4_9GAMM</name>
<dbReference type="GO" id="GO:0004022">
    <property type="term" value="F:alcohol dehydrogenase (NAD+) activity"/>
    <property type="evidence" value="ECO:0007669"/>
    <property type="project" value="TreeGrafter"/>
</dbReference>
<evidence type="ECO:0000313" key="8">
    <source>
        <dbReference type="Proteomes" id="UP000199035"/>
    </source>
</evidence>
<reference evidence="8" key="1">
    <citation type="submission" date="2016-10" db="EMBL/GenBank/DDBJ databases">
        <authorList>
            <person name="Varghese N."/>
            <person name="Submissions S."/>
        </authorList>
    </citation>
    <scope>NUCLEOTIDE SEQUENCE [LARGE SCALE GENOMIC DNA]</scope>
    <source>
        <strain evidence="8">ANC 5109</strain>
    </source>
</reference>
<evidence type="ECO:0000256" key="2">
    <source>
        <dbReference type="ARBA" id="ARBA00007358"/>
    </source>
</evidence>
<dbReference type="AlphaFoldDB" id="A0A1H3H2S4"/>
<evidence type="ECO:0000259" key="5">
    <source>
        <dbReference type="Pfam" id="PF00465"/>
    </source>
</evidence>
<keyword evidence="8" id="KW-1185">Reference proteome</keyword>
<dbReference type="GO" id="GO:0046872">
    <property type="term" value="F:metal ion binding"/>
    <property type="evidence" value="ECO:0007669"/>
    <property type="project" value="InterPro"/>
</dbReference>
<evidence type="ECO:0000256" key="4">
    <source>
        <dbReference type="ARBA" id="ARBA00023027"/>
    </source>
</evidence>
<evidence type="ECO:0000259" key="6">
    <source>
        <dbReference type="Pfam" id="PF25137"/>
    </source>
</evidence>
<dbReference type="SUPFAM" id="SSF56796">
    <property type="entry name" value="Dehydroquinate synthase-like"/>
    <property type="match status" value="1"/>
</dbReference>
<keyword evidence="4" id="KW-0520">NAD</keyword>
<sequence>MAFKNIADQTNGFYIPCVSLFGPGCAKEIGAKAQNLGAKKALIVTDAGLFKFGVADTIAAYLKEAGVDYHIFPGAEPNPTDINVHNGVQAYNEQGCDFIVSLGGGSSHDCAKGIGLVTAGGGHIRDYEGIDKSTVAMTPLIAINTTAGTASEMTRFCIITNTDTHVKMAIVDWRCTPLIAIDDPKLMVAKPAALTAATGMDALTHAVEAYVSTAATPITDACAEKAITMISEWLSPAVANGENLEARDAMSYAQYLAGMAFNNASLGYVHAMAHQLGGFYNLPHGVCNAILLPHVCEFNLIACPDRYAKIAQLMGVNTAGLTVTEAAYAAIDAIRELSASIGIPSSLSELGVKEQDLSVMSENAQKDACMLTNPRKATHAQVVSIFKAALKANAPVVDIFKAAV</sequence>
<dbReference type="Pfam" id="PF25137">
    <property type="entry name" value="ADH_Fe_C"/>
    <property type="match status" value="1"/>
</dbReference>
<dbReference type="CDD" id="cd08188">
    <property type="entry name" value="PDDH"/>
    <property type="match status" value="1"/>
</dbReference>
<proteinExistence type="inferred from homology"/>
<dbReference type="FunFam" id="1.20.1090.10:FF:000001">
    <property type="entry name" value="Aldehyde-alcohol dehydrogenase"/>
    <property type="match status" value="1"/>
</dbReference>
<dbReference type="Proteomes" id="UP000199035">
    <property type="component" value="Unassembled WGS sequence"/>
</dbReference>
<dbReference type="FunFam" id="3.40.50.1970:FF:000003">
    <property type="entry name" value="Alcohol dehydrogenase, iron-containing"/>
    <property type="match status" value="1"/>
</dbReference>
<dbReference type="PANTHER" id="PTHR11496:SF102">
    <property type="entry name" value="ALCOHOL DEHYDROGENASE 4"/>
    <property type="match status" value="1"/>
</dbReference>
<dbReference type="PROSITE" id="PS00913">
    <property type="entry name" value="ADH_IRON_1"/>
    <property type="match status" value="1"/>
</dbReference>
<evidence type="ECO:0000313" key="7">
    <source>
        <dbReference type="EMBL" id="SDY09826.1"/>
    </source>
</evidence>
<evidence type="ECO:0000256" key="1">
    <source>
        <dbReference type="ARBA" id="ARBA00001962"/>
    </source>
</evidence>
<protein>
    <submittedName>
        <fullName evidence="7">Alcohol dehydrogenase</fullName>
    </submittedName>
</protein>
<dbReference type="Gene3D" id="3.40.50.1970">
    <property type="match status" value="1"/>
</dbReference>
<keyword evidence="3" id="KW-0560">Oxidoreductase</keyword>
<comment type="cofactor">
    <cofactor evidence="1">
        <name>Fe cation</name>
        <dbReference type="ChEBI" id="CHEBI:24875"/>
    </cofactor>
</comment>
<dbReference type="InterPro" id="IPR039697">
    <property type="entry name" value="Alcohol_dehydrogenase_Fe"/>
</dbReference>
<dbReference type="Pfam" id="PF00465">
    <property type="entry name" value="Fe-ADH"/>
    <property type="match status" value="1"/>
</dbReference>